<dbReference type="eggNOG" id="COG2770">
    <property type="taxonomic scope" value="Bacteria"/>
</dbReference>
<dbReference type="InterPro" id="IPR003661">
    <property type="entry name" value="HisK_dim/P_dom"/>
</dbReference>
<evidence type="ECO:0000256" key="17">
    <source>
        <dbReference type="ARBA" id="ARBA00023012"/>
    </source>
</evidence>
<dbReference type="KEGG" id="ica:Intca_2269"/>
<evidence type="ECO:0000256" key="3">
    <source>
        <dbReference type="ARBA" id="ARBA00001946"/>
    </source>
</evidence>
<feature type="domain" description="Histidine kinase" evidence="25">
    <location>
        <begin position="122"/>
        <end position="348"/>
    </location>
</feature>
<dbReference type="FunFam" id="1.10.287.130:FF:000001">
    <property type="entry name" value="Two-component sensor histidine kinase"/>
    <property type="match status" value="1"/>
</dbReference>
<keyword evidence="8" id="KW-0808">Transferase</keyword>
<dbReference type="GO" id="GO:0000155">
    <property type="term" value="F:phosphorelay sensor kinase activity"/>
    <property type="evidence" value="ECO:0007669"/>
    <property type="project" value="InterPro"/>
</dbReference>
<keyword evidence="17" id="KW-0902">Two-component regulatory system</keyword>
<evidence type="ECO:0000259" key="25">
    <source>
        <dbReference type="PROSITE" id="PS50109"/>
    </source>
</evidence>
<evidence type="ECO:0000256" key="16">
    <source>
        <dbReference type="ARBA" id="ARBA00022989"/>
    </source>
</evidence>
<keyword evidence="28" id="KW-1185">Reference proteome</keyword>
<keyword evidence="16 24" id="KW-1133">Transmembrane helix</keyword>
<dbReference type="GO" id="GO:0004721">
    <property type="term" value="F:phosphoprotein phosphatase activity"/>
    <property type="evidence" value="ECO:0007669"/>
    <property type="project" value="UniProtKB-KW"/>
</dbReference>
<evidence type="ECO:0000256" key="19">
    <source>
        <dbReference type="ARBA" id="ARBA00023026"/>
    </source>
</evidence>
<feature type="transmembrane region" description="Helical" evidence="24">
    <location>
        <begin position="588"/>
        <end position="610"/>
    </location>
</feature>
<keyword evidence="10" id="KW-0547">Nucleotide-binding</keyword>
<dbReference type="SUPFAM" id="SSF158472">
    <property type="entry name" value="HAMP domain-like"/>
    <property type="match status" value="1"/>
</dbReference>
<feature type="compositionally biased region" description="Low complexity" evidence="23">
    <location>
        <begin position="372"/>
        <end position="387"/>
    </location>
</feature>
<comment type="catalytic activity">
    <reaction evidence="1">
        <text>ATP + protein L-histidine = ADP + protein N-phospho-L-histidine.</text>
        <dbReference type="EC" id="2.7.13.3"/>
    </reaction>
</comment>
<keyword evidence="19" id="KW-0843">Virulence</keyword>
<dbReference type="PRINTS" id="PR00344">
    <property type="entry name" value="BCTRLSENSOR"/>
</dbReference>
<evidence type="ECO:0000256" key="24">
    <source>
        <dbReference type="SAM" id="Phobius"/>
    </source>
</evidence>
<organism evidence="27 28">
    <name type="scientific">Intrasporangium calvum (strain ATCC 23552 / DSM 43043 / JCM 3097 / NBRC 12989 / NCIMB 10167 / NRRL B-3866 / 7 KIP)</name>
    <dbReference type="NCBI Taxonomy" id="710696"/>
    <lineage>
        <taxon>Bacteria</taxon>
        <taxon>Bacillati</taxon>
        <taxon>Actinomycetota</taxon>
        <taxon>Actinomycetes</taxon>
        <taxon>Micrococcales</taxon>
        <taxon>Intrasporangiaceae</taxon>
        <taxon>Intrasporangium</taxon>
    </lineage>
</organism>
<dbReference type="EMBL" id="CP002343">
    <property type="protein sequence ID" value="ADU48778.1"/>
    <property type="molecule type" value="Genomic_DNA"/>
</dbReference>
<dbReference type="InterPro" id="IPR003594">
    <property type="entry name" value="HATPase_dom"/>
</dbReference>
<reference evidence="27 28" key="1">
    <citation type="journal article" date="2010" name="Stand. Genomic Sci.">
        <title>Complete genome sequence of Intrasporangium calvum type strain (7 KIP).</title>
        <authorList>
            <person name="Del Rio T.G."/>
            <person name="Chertkov O."/>
            <person name="Yasawong M."/>
            <person name="Lucas S."/>
            <person name="Deshpande S."/>
            <person name="Cheng J.F."/>
            <person name="Detter C."/>
            <person name="Tapia R."/>
            <person name="Han C."/>
            <person name="Goodwin L."/>
            <person name="Pitluck S."/>
            <person name="Liolios K."/>
            <person name="Ivanova N."/>
            <person name="Mavromatis K."/>
            <person name="Pati A."/>
            <person name="Chen A."/>
            <person name="Palaniappan K."/>
            <person name="Land M."/>
            <person name="Hauser L."/>
            <person name="Chang Y.J."/>
            <person name="Jeffries C.D."/>
            <person name="Rohde M."/>
            <person name="Pukall R."/>
            <person name="Sikorski J."/>
            <person name="Goker M."/>
            <person name="Woyke T."/>
            <person name="Bristow J."/>
            <person name="Eisen J.A."/>
            <person name="Markowitz V."/>
            <person name="Hugenholtz P."/>
            <person name="Kyrpides N.C."/>
            <person name="Klenk H.P."/>
            <person name="Lapidus A."/>
        </authorList>
    </citation>
    <scope>NUCLEOTIDE SEQUENCE [LARGE SCALE GENOMIC DNA]</scope>
    <source>
        <strain evidence="28">ATCC 23552 / DSM 43043 / JCM 3097 / NBRC 12989 / 7 KIP</strain>
    </source>
</reference>
<dbReference type="Proteomes" id="UP000008914">
    <property type="component" value="Chromosome"/>
</dbReference>
<feature type="region of interest" description="Disordered" evidence="23">
    <location>
        <begin position="347"/>
        <end position="392"/>
    </location>
</feature>
<evidence type="ECO:0000313" key="28">
    <source>
        <dbReference type="Proteomes" id="UP000008914"/>
    </source>
</evidence>
<comment type="cofactor">
    <cofactor evidence="3">
        <name>Mg(2+)</name>
        <dbReference type="ChEBI" id="CHEBI:18420"/>
    </cofactor>
</comment>
<keyword evidence="7" id="KW-0597">Phosphoprotein</keyword>
<evidence type="ECO:0000256" key="6">
    <source>
        <dbReference type="ARBA" id="ARBA00022475"/>
    </source>
</evidence>
<keyword evidence="6" id="KW-1003">Cell membrane</keyword>
<gene>
    <name evidence="27" type="ordered locus">Intca_2269</name>
</gene>
<feature type="transmembrane region" description="Helical" evidence="24">
    <location>
        <begin position="487"/>
        <end position="504"/>
    </location>
</feature>
<evidence type="ECO:0000256" key="21">
    <source>
        <dbReference type="ARBA" id="ARBA00040454"/>
    </source>
</evidence>
<feature type="transmembrane region" description="Helical" evidence="24">
    <location>
        <begin position="676"/>
        <end position="695"/>
    </location>
</feature>
<dbReference type="AlphaFoldDB" id="E6SEY9"/>
<evidence type="ECO:0000256" key="20">
    <source>
        <dbReference type="ARBA" id="ARBA00023211"/>
    </source>
</evidence>
<keyword evidence="14" id="KW-0460">Magnesium</keyword>
<evidence type="ECO:0000256" key="13">
    <source>
        <dbReference type="ARBA" id="ARBA00022840"/>
    </source>
</evidence>
<keyword evidence="11 27" id="KW-0418">Kinase</keyword>
<protein>
    <recommendedName>
        <fullName evidence="21">Signal transduction histidine-protein kinase/phosphatase MprB</fullName>
        <ecNumber evidence="5">2.7.13.3</ecNumber>
    </recommendedName>
    <alternativeName>
        <fullName evidence="22">Mycobacterial persistence regulator B</fullName>
    </alternativeName>
</protein>
<dbReference type="Pfam" id="PF00512">
    <property type="entry name" value="HisKA"/>
    <property type="match status" value="1"/>
</dbReference>
<feature type="transmembrane region" description="Helical" evidence="24">
    <location>
        <begin position="439"/>
        <end position="459"/>
    </location>
</feature>
<dbReference type="InterPro" id="IPR050980">
    <property type="entry name" value="2C_sensor_his_kinase"/>
</dbReference>
<keyword evidence="24" id="KW-0472">Membrane</keyword>
<keyword evidence="9 24" id="KW-0812">Transmembrane</keyword>
<proteinExistence type="predicted"/>
<dbReference type="PANTHER" id="PTHR44936:SF9">
    <property type="entry name" value="SENSOR PROTEIN CREC"/>
    <property type="match status" value="1"/>
</dbReference>
<feature type="transmembrane region" description="Helical" evidence="24">
    <location>
        <begin position="544"/>
        <end position="568"/>
    </location>
</feature>
<evidence type="ECO:0000256" key="5">
    <source>
        <dbReference type="ARBA" id="ARBA00012438"/>
    </source>
</evidence>
<keyword evidence="15" id="KW-0904">Protein phosphatase</keyword>
<dbReference type="CDD" id="cd00075">
    <property type="entry name" value="HATPase"/>
    <property type="match status" value="1"/>
</dbReference>
<dbReference type="Gene3D" id="1.10.287.130">
    <property type="match status" value="1"/>
</dbReference>
<dbReference type="InterPro" id="IPR004358">
    <property type="entry name" value="Sig_transdc_His_kin-like_C"/>
</dbReference>
<dbReference type="SMART" id="SM00388">
    <property type="entry name" value="HisKA"/>
    <property type="match status" value="1"/>
</dbReference>
<dbReference type="PANTHER" id="PTHR44936">
    <property type="entry name" value="SENSOR PROTEIN CREC"/>
    <property type="match status" value="1"/>
</dbReference>
<dbReference type="Gene3D" id="6.10.340.10">
    <property type="match status" value="1"/>
</dbReference>
<dbReference type="InterPro" id="IPR036097">
    <property type="entry name" value="HisK_dim/P_sf"/>
</dbReference>
<evidence type="ECO:0000256" key="1">
    <source>
        <dbReference type="ARBA" id="ARBA00000085"/>
    </source>
</evidence>
<evidence type="ECO:0000256" key="11">
    <source>
        <dbReference type="ARBA" id="ARBA00022777"/>
    </source>
</evidence>
<evidence type="ECO:0000256" key="12">
    <source>
        <dbReference type="ARBA" id="ARBA00022801"/>
    </source>
</evidence>
<dbReference type="CDD" id="cd00082">
    <property type="entry name" value="HisKA"/>
    <property type="match status" value="1"/>
</dbReference>
<dbReference type="STRING" id="710696.Intca_2269"/>
<evidence type="ECO:0000256" key="2">
    <source>
        <dbReference type="ARBA" id="ARBA00001936"/>
    </source>
</evidence>
<evidence type="ECO:0000256" key="10">
    <source>
        <dbReference type="ARBA" id="ARBA00022741"/>
    </source>
</evidence>
<dbReference type="PROSITE" id="PS50885">
    <property type="entry name" value="HAMP"/>
    <property type="match status" value="1"/>
</dbReference>
<evidence type="ECO:0000256" key="15">
    <source>
        <dbReference type="ARBA" id="ARBA00022912"/>
    </source>
</evidence>
<feature type="transmembrane region" description="Helical" evidence="24">
    <location>
        <begin position="43"/>
        <end position="61"/>
    </location>
</feature>
<dbReference type="SMART" id="SM00304">
    <property type="entry name" value="HAMP"/>
    <property type="match status" value="1"/>
</dbReference>
<feature type="transmembrane region" description="Helical" evidence="24">
    <location>
        <begin position="465"/>
        <end position="482"/>
    </location>
</feature>
<name>E6SEY9_INTC7</name>
<evidence type="ECO:0000259" key="26">
    <source>
        <dbReference type="PROSITE" id="PS50885"/>
    </source>
</evidence>
<evidence type="ECO:0000256" key="8">
    <source>
        <dbReference type="ARBA" id="ARBA00022679"/>
    </source>
</evidence>
<evidence type="ECO:0000256" key="4">
    <source>
        <dbReference type="ARBA" id="ARBA00004651"/>
    </source>
</evidence>
<dbReference type="SUPFAM" id="SSF55874">
    <property type="entry name" value="ATPase domain of HSP90 chaperone/DNA topoisomerase II/histidine kinase"/>
    <property type="match status" value="1"/>
</dbReference>
<dbReference type="SUPFAM" id="SSF47384">
    <property type="entry name" value="Homodimeric domain of signal transducing histidine kinase"/>
    <property type="match status" value="1"/>
</dbReference>
<dbReference type="InterPro" id="IPR005467">
    <property type="entry name" value="His_kinase_dom"/>
</dbReference>
<keyword evidence="20" id="KW-0464">Manganese</keyword>
<dbReference type="InterPro" id="IPR025291">
    <property type="entry name" value="DUF4153"/>
</dbReference>
<accession>E6SEY9</accession>
<comment type="cofactor">
    <cofactor evidence="2">
        <name>Mn(2+)</name>
        <dbReference type="ChEBI" id="CHEBI:29035"/>
    </cofactor>
</comment>
<evidence type="ECO:0000256" key="7">
    <source>
        <dbReference type="ARBA" id="ARBA00022553"/>
    </source>
</evidence>
<dbReference type="OrthoDB" id="9757990at2"/>
<dbReference type="GO" id="GO:0005524">
    <property type="term" value="F:ATP binding"/>
    <property type="evidence" value="ECO:0007669"/>
    <property type="project" value="UniProtKB-KW"/>
</dbReference>
<dbReference type="SMART" id="SM00387">
    <property type="entry name" value="HATPase_c"/>
    <property type="match status" value="1"/>
</dbReference>
<feature type="transmembrane region" description="Helical" evidence="24">
    <location>
        <begin position="630"/>
        <end position="656"/>
    </location>
</feature>
<evidence type="ECO:0000313" key="27">
    <source>
        <dbReference type="EMBL" id="ADU48778.1"/>
    </source>
</evidence>
<dbReference type="PROSITE" id="PS50109">
    <property type="entry name" value="HIS_KIN"/>
    <property type="match status" value="1"/>
</dbReference>
<evidence type="ECO:0000256" key="9">
    <source>
        <dbReference type="ARBA" id="ARBA00022692"/>
    </source>
</evidence>
<dbReference type="Gene3D" id="3.30.565.10">
    <property type="entry name" value="Histidine kinase-like ATPase, C-terminal domain"/>
    <property type="match status" value="1"/>
</dbReference>
<feature type="transmembrane region" description="Helical" evidence="24">
    <location>
        <begin position="12"/>
        <end position="31"/>
    </location>
</feature>
<dbReference type="CDD" id="cd06225">
    <property type="entry name" value="HAMP"/>
    <property type="match status" value="1"/>
</dbReference>
<evidence type="ECO:0000256" key="18">
    <source>
        <dbReference type="ARBA" id="ARBA00023016"/>
    </source>
</evidence>
<dbReference type="GO" id="GO:0005886">
    <property type="term" value="C:plasma membrane"/>
    <property type="evidence" value="ECO:0007669"/>
    <property type="project" value="UniProtKB-SubCell"/>
</dbReference>
<keyword evidence="12" id="KW-0378">Hydrolase</keyword>
<dbReference type="InterPro" id="IPR003660">
    <property type="entry name" value="HAMP_dom"/>
</dbReference>
<dbReference type="EC" id="2.7.13.3" evidence="5"/>
<evidence type="ECO:0000256" key="22">
    <source>
        <dbReference type="ARBA" id="ARBA00041776"/>
    </source>
</evidence>
<dbReference type="HOGENOM" id="CLU_325116_0_0_11"/>
<keyword evidence="13" id="KW-0067">ATP-binding</keyword>
<dbReference type="Pfam" id="PF02518">
    <property type="entry name" value="HATPase_c"/>
    <property type="match status" value="1"/>
</dbReference>
<dbReference type="Pfam" id="PF00672">
    <property type="entry name" value="HAMP"/>
    <property type="match status" value="1"/>
</dbReference>
<feature type="transmembrane region" description="Helical" evidence="24">
    <location>
        <begin position="749"/>
        <end position="773"/>
    </location>
</feature>
<sequence>MNRDRPLDGLRSIKVKLAVLVGLSIVVASLVSEAGDRAGVPAWLTVPVTIAGSLGVVQWLARGMTSPLREMTAAANVMATGGYSRRVTATSADEVGQLARAFNTMAGDLATADQQRRQLVAMVSHELRTPLTAQRGLLENLVDGVVSPDDAALRTALTQAERLSDLVSDLLDLSRVDGGLRTLSVERVDVGALIEQGVAEARAAAADQRRIQFATVLGSPPPHAPDRGPSTALLVDADPDRLAQVVANLLDNAVRHSPLGGTVRISAGVLDRERWMLEVGDEGPGISPDHAEHVFDRFGSWQESGGGTGLGLAIASWVCELHGGSISLIPAEAGTTGARVRAVLPLRPTASEPSPSHLTPTPRPLPVTAAAPSPEETPVSTPSAVPTAPAPPGAPVPSFVDSVFGDLWPERGLSTRPGLVLGSVGIGAWAALVLPDRNIGLGLLLVLLPAAGLILSGSVRLRDPWTIASAVVGVGLASLVVLRAAEWLTVLAVGICGLLLMTALTGTRGVVPAVAGWSSWVLAAVRGLPLLGRTLTAMSSVSSLWPVVRTIALSLAALIVFGGLFASGDAVFGSWAEAVIPDVAVDSLVLRFFTAFVVGGTVLAACYVAINPPRVDRLALPRARSVSRAWEWLVPAGLVLAVFVAFVVAQTAAMWGGHDYLRRTTGLTYAEYVHQGFGQLTAVTFLTLLTVALVARKAPRETAREHLLLRLVLGALCLLALVVVGSALYRMNVYQQAYGFTVLRVLVDAFELWMGLLLVLVVIAGLHLSGWWIPRAALLSGAALVLAIGVADPEAWVAQRNIDRFAATGKLDAAYLASLGADAAPTIRSGLTPDLSACILSSRGLPETDDALGWNLGRSRARALGTEPLPGLDPVSCSLALAPGDGR</sequence>
<feature type="transmembrane region" description="Helical" evidence="24">
    <location>
        <begin position="510"/>
        <end position="532"/>
    </location>
</feature>
<feature type="transmembrane region" description="Helical" evidence="24">
    <location>
        <begin position="707"/>
        <end position="729"/>
    </location>
</feature>
<dbReference type="eggNOG" id="COG5002">
    <property type="taxonomic scope" value="Bacteria"/>
</dbReference>
<comment type="subcellular location">
    <subcellularLocation>
        <location evidence="4">Cell membrane</location>
        <topology evidence="4">Multi-pass membrane protein</topology>
    </subcellularLocation>
</comment>
<evidence type="ECO:0000256" key="23">
    <source>
        <dbReference type="SAM" id="MobiDB-lite"/>
    </source>
</evidence>
<evidence type="ECO:0000256" key="14">
    <source>
        <dbReference type="ARBA" id="ARBA00022842"/>
    </source>
</evidence>
<feature type="domain" description="HAMP" evidence="26">
    <location>
        <begin position="62"/>
        <end position="114"/>
    </location>
</feature>
<dbReference type="InterPro" id="IPR036890">
    <property type="entry name" value="HATPase_C_sf"/>
</dbReference>
<keyword evidence="18" id="KW-0346">Stress response</keyword>
<dbReference type="Pfam" id="PF13687">
    <property type="entry name" value="DUF4153"/>
    <property type="match status" value="1"/>
</dbReference>
<dbReference type="RefSeq" id="WP_013493093.1">
    <property type="nucleotide sequence ID" value="NC_014830.1"/>
</dbReference>